<feature type="binding site" description="in other chain" evidence="14">
    <location>
        <position position="952"/>
    </location>
    <ligand>
        <name>beta-D-fructose 2,6-bisphosphate</name>
        <dbReference type="ChEBI" id="CHEBI:58579"/>
        <note>allosteric activator; ligand shared between dimeric partners</note>
    </ligand>
</feature>
<evidence type="ECO:0000313" key="18">
    <source>
        <dbReference type="Proteomes" id="UP001527925"/>
    </source>
</evidence>
<feature type="binding site" description="in other chain" evidence="14">
    <location>
        <begin position="474"/>
        <end position="477"/>
    </location>
    <ligand>
        <name>substrate</name>
        <note>ligand shared between dimeric partners</note>
    </ligand>
</feature>
<keyword evidence="8 14" id="KW-0547">Nucleotide-binding</keyword>
<dbReference type="GO" id="GO:0003872">
    <property type="term" value="F:6-phosphofructokinase activity"/>
    <property type="evidence" value="ECO:0007669"/>
    <property type="project" value="UniProtKB-EC"/>
</dbReference>
<feature type="binding site" evidence="14">
    <location>
        <position position="193"/>
    </location>
    <ligand>
        <name>ATP</name>
        <dbReference type="ChEBI" id="CHEBI:30616"/>
    </ligand>
</feature>
<evidence type="ECO:0000256" key="7">
    <source>
        <dbReference type="ARBA" id="ARBA00022723"/>
    </source>
</evidence>
<comment type="pathway">
    <text evidence="3 14 15">Carbohydrate degradation; glycolysis; D-glyceraldehyde 3-phosphate and glycerone phosphate from D-glucose: step 3/4.</text>
</comment>
<dbReference type="PANTHER" id="PTHR13697:SF4">
    <property type="entry name" value="ATP-DEPENDENT 6-PHOSPHOFRUCTOKINASE"/>
    <property type="match status" value="1"/>
</dbReference>
<comment type="caution">
    <text evidence="17">The sequence shown here is derived from an EMBL/GenBank/DDBJ whole genome shotgun (WGS) entry which is preliminary data.</text>
</comment>
<dbReference type="Gene3D" id="3.10.180.10">
    <property type="entry name" value="2,3-Dihydroxybiphenyl 1,2-Dioxygenase, domain 1"/>
    <property type="match status" value="1"/>
</dbReference>
<protein>
    <recommendedName>
        <fullName evidence="14">ATP-dependent 6-phosphofructokinase</fullName>
        <shortName evidence="14">ATP-PFK</shortName>
        <shortName evidence="14">Phosphofructokinase</shortName>
        <ecNumber evidence="14">2.7.1.11</ecNumber>
    </recommendedName>
    <alternativeName>
        <fullName evidence="14">Phosphohexokinase</fullName>
    </alternativeName>
</protein>
<evidence type="ECO:0000259" key="16">
    <source>
        <dbReference type="Pfam" id="PF00365"/>
    </source>
</evidence>
<feature type="domain" description="Phosphofructokinase" evidence="16">
    <location>
        <begin position="582"/>
        <end position="891"/>
    </location>
</feature>
<feature type="binding site" evidence="14">
    <location>
        <position position="370"/>
    </location>
    <ligand>
        <name>substrate</name>
        <note>ligand shared between dimeric partners</note>
    </ligand>
</feature>
<feature type="binding site" description="in other chain" evidence="14">
    <location>
        <begin position="377"/>
        <end position="379"/>
    </location>
    <ligand>
        <name>substrate</name>
        <note>ligand shared between dimeric partners</note>
    </ligand>
</feature>
<feature type="active site" description="Proton acceptor" evidence="14">
    <location>
        <position position="335"/>
    </location>
</feature>
<feature type="region of interest" description="N-terminal catalytic PFK domain 1" evidence="14">
    <location>
        <begin position="1"/>
        <end position="566"/>
    </location>
</feature>
<dbReference type="Gene3D" id="3.40.50.460">
    <property type="entry name" value="Phosphofructokinase domain"/>
    <property type="match status" value="2"/>
</dbReference>
<evidence type="ECO:0000256" key="5">
    <source>
        <dbReference type="ARBA" id="ARBA00022533"/>
    </source>
</evidence>
<evidence type="ECO:0000313" key="17">
    <source>
        <dbReference type="EMBL" id="KAL2918906.1"/>
    </source>
</evidence>
<dbReference type="SUPFAM" id="SSF53784">
    <property type="entry name" value="Phosphofructokinase"/>
    <property type="match status" value="2"/>
</dbReference>
<dbReference type="NCBIfam" id="TIGR02478">
    <property type="entry name" value="6PF1K_euk"/>
    <property type="match status" value="1"/>
</dbReference>
<proteinExistence type="inferred from homology"/>
<keyword evidence="9 14" id="KW-0418">Kinase</keyword>
<keyword evidence="12 14" id="KW-0324">Glycolysis</keyword>
<gene>
    <name evidence="17" type="primary">PFK1</name>
    <name evidence="17" type="ORF">HK105_201740</name>
</gene>
<sequence>MSSPTHAVSVPSREALDSCIKFYSDLGFKLVSVSPEPGIPGAFMRLALSSAATPVLPPMAVDISVAPNAAAQAPSHADVAVSLVVEDVEAVKKALSKSSVPFTVRPASQSPSPDAVIATDPAGNKLLITEVPPAFRSHGTPASAAAADASARSLPDLRLSTSVAPAPSLPSGVHPTFSRSKTQKRIGILTSGGDSSGMNASVRAITRVALQRGCIPFAIYEGYQGLVDGGDKIKQFGWENVRGYLAVGGTTIGTARCVPFRTREGRLKATYNLIKNGIDALVIVGGDGSLTGADILRAEWTGLVDELVATGRVTKAECAHLREDLAIVGLVGSIDNDMSATDITIGAVTSLHRICESVDSLTSTAQSHQRAFVVEVMGRHCGWLGLMAGIAVGADWVCLPERPPPLNQEKYGDDWGQEMADIVGQYRTMGSRKSIIIVCEGAIDRNLKPIKPDEVKKVLEDKLGLDTRVTTLGHVQRGGSPCAFDRYLATVQGVEAVEAVLRSTRDTPAPMIGMSQNMVISVPLMDAVKLTHSVAEAISRRDFKLAMDLRDPDFTSAFDTYIESTLLGGPGKHEIPEIKRLRIGIIHCGAPAGGMNAATRIAARLCLNRGHTPLAIRNGFSGLVNDEVRPIQWQELFGWQVRGGSELGTNRNHPHPMPNSSIKISPKGVENFIDLGQIAFHLQKHNIEALLVIGGFEAYTAQAILTEARGMYPAFAIPMVHLPATVSNNVPGTDYSIGCDTALNVIVDSCDRLKQSANASRKRVFVVEVQGGTCGFLATLGGLTAGATNVYIPEQNLGIKTLEQDIDHLCRRYEDDKAHGNVSEGRVILRTELTKPDVYSTEVIAGILRAESMGLFDARTAVLGHLQQGGVPTPLDRIRATRLAVKCVDWLEDVAAEIRAGAAADGASTAKLAHMSIFTTNPEHSAVIGIRGAAVVLSPVLDLLKEVDLKARRTKNAWWMGLGRLVRVLSKYEYCE</sequence>
<feature type="binding site" evidence="14">
    <location>
        <begin position="256"/>
        <end position="257"/>
    </location>
    <ligand>
        <name>ATP</name>
        <dbReference type="ChEBI" id="CHEBI:30616"/>
    </ligand>
</feature>
<dbReference type="EMBL" id="JADGIZ020000005">
    <property type="protein sequence ID" value="KAL2918906.1"/>
    <property type="molecule type" value="Genomic_DNA"/>
</dbReference>
<evidence type="ECO:0000256" key="3">
    <source>
        <dbReference type="ARBA" id="ARBA00004679"/>
    </source>
</evidence>
<keyword evidence="7 14" id="KW-0479">Metal-binding</keyword>
<evidence type="ECO:0000256" key="10">
    <source>
        <dbReference type="ARBA" id="ARBA00022840"/>
    </source>
</evidence>
<evidence type="ECO:0000256" key="14">
    <source>
        <dbReference type="HAMAP-Rule" id="MF_03184"/>
    </source>
</evidence>
<comment type="caution">
    <text evidence="14">Lacks conserved residue(s) required for the propagation of feature annotation.</text>
</comment>
<feature type="binding site" evidence="14">
    <location>
        <position position="763"/>
    </location>
    <ligand>
        <name>beta-D-fructose 2,6-bisphosphate</name>
        <dbReference type="ChEBI" id="CHEBI:58579"/>
        <note>allosteric activator; ligand shared between dimeric partners</note>
    </ligand>
</feature>
<keyword evidence="5 14" id="KW-0021">Allosteric enzyme</keyword>
<dbReference type="HAMAP" id="MF_03184">
    <property type="entry name" value="Phosphofructokinase_I_E"/>
    <property type="match status" value="1"/>
</dbReference>
<accession>A0ABR4NHB8</accession>
<organism evidence="17 18">
    <name type="scientific">Polyrhizophydium stewartii</name>
    <dbReference type="NCBI Taxonomy" id="2732419"/>
    <lineage>
        <taxon>Eukaryota</taxon>
        <taxon>Fungi</taxon>
        <taxon>Fungi incertae sedis</taxon>
        <taxon>Chytridiomycota</taxon>
        <taxon>Chytridiomycota incertae sedis</taxon>
        <taxon>Chytridiomycetes</taxon>
        <taxon>Rhizophydiales</taxon>
        <taxon>Rhizophydiales incertae sedis</taxon>
        <taxon>Polyrhizophydium</taxon>
    </lineage>
</organism>
<dbReference type="InterPro" id="IPR035966">
    <property type="entry name" value="PKF_sf"/>
</dbReference>
<feature type="binding site" evidence="14">
    <location>
        <begin position="286"/>
        <end position="289"/>
    </location>
    <ligand>
        <name>ATP</name>
        <dbReference type="ChEBI" id="CHEBI:30616"/>
    </ligand>
</feature>
<evidence type="ECO:0000256" key="1">
    <source>
        <dbReference type="ARBA" id="ARBA00001946"/>
    </source>
</evidence>
<feature type="binding site" description="in other chain" evidence="14">
    <location>
        <position position="832"/>
    </location>
    <ligand>
        <name>beta-D-fructose 2,6-bisphosphate</name>
        <dbReference type="ChEBI" id="CHEBI:58579"/>
        <note>allosteric activator; ligand shared between dimeric partners</note>
    </ligand>
</feature>
<reference evidence="17 18" key="1">
    <citation type="submission" date="2023-09" db="EMBL/GenBank/DDBJ databases">
        <title>Pangenome analysis of Batrachochytrium dendrobatidis and related Chytrids.</title>
        <authorList>
            <person name="Yacoub M.N."/>
            <person name="Stajich J.E."/>
            <person name="James T.Y."/>
        </authorList>
    </citation>
    <scope>NUCLEOTIDE SEQUENCE [LARGE SCALE GENOMIC DNA]</scope>
    <source>
        <strain evidence="17 18">JEL0888</strain>
    </source>
</reference>
<feature type="binding site" description="in other chain" evidence="14">
    <location>
        <position position="440"/>
    </location>
    <ligand>
        <name>substrate</name>
        <note>ligand shared between dimeric partners</note>
    </ligand>
</feature>
<comment type="subcellular location">
    <subcellularLocation>
        <location evidence="2 14">Cytoplasm</location>
    </subcellularLocation>
</comment>
<evidence type="ECO:0000256" key="8">
    <source>
        <dbReference type="ARBA" id="ARBA00022741"/>
    </source>
</evidence>
<keyword evidence="4 14" id="KW-0963">Cytoplasm</keyword>
<comment type="activity regulation">
    <text evidence="14">Allosterically activated by ADP, AMP, or fructose 2,6-bisphosphate, and allosterically inhibited by ATP or citrate.</text>
</comment>
<name>A0ABR4NHB8_9FUNG</name>
<comment type="subunit">
    <text evidence="14">Homotetramer.</text>
</comment>
<keyword evidence="10 14" id="KW-0067">ATP-binding</keyword>
<evidence type="ECO:0000256" key="9">
    <source>
        <dbReference type="ARBA" id="ARBA00022777"/>
    </source>
</evidence>
<comment type="similarity">
    <text evidence="14">Belongs to the phosphofructokinase type A (PFKA) family. ATP-dependent PFK group I subfamily. Eukaryotic two domain clade 'E' sub-subfamily.</text>
</comment>
<comment type="catalytic activity">
    <reaction evidence="13 14 15">
        <text>beta-D-fructose 6-phosphate + ATP = beta-D-fructose 1,6-bisphosphate + ADP + H(+)</text>
        <dbReference type="Rhea" id="RHEA:16109"/>
        <dbReference type="ChEBI" id="CHEBI:15378"/>
        <dbReference type="ChEBI" id="CHEBI:30616"/>
        <dbReference type="ChEBI" id="CHEBI:32966"/>
        <dbReference type="ChEBI" id="CHEBI:57634"/>
        <dbReference type="ChEBI" id="CHEBI:456216"/>
        <dbReference type="EC" id="2.7.1.11"/>
    </reaction>
</comment>
<dbReference type="Pfam" id="PF00365">
    <property type="entry name" value="PFK"/>
    <property type="match status" value="2"/>
</dbReference>
<evidence type="ECO:0000256" key="4">
    <source>
        <dbReference type="ARBA" id="ARBA00022490"/>
    </source>
</evidence>
<dbReference type="InterPro" id="IPR022953">
    <property type="entry name" value="ATP_PFK"/>
</dbReference>
<feature type="binding site" evidence="14">
    <location>
        <position position="468"/>
    </location>
    <ligand>
        <name>substrate</name>
        <note>ligand shared between dimeric partners</note>
    </ligand>
</feature>
<dbReference type="InterPro" id="IPR000023">
    <property type="entry name" value="Phosphofructokinase_dom"/>
</dbReference>
<evidence type="ECO:0000256" key="13">
    <source>
        <dbReference type="ARBA" id="ARBA00048070"/>
    </source>
</evidence>
<comment type="cofactor">
    <cofactor evidence="1 14">
        <name>Mg(2+)</name>
        <dbReference type="ChEBI" id="CHEBI:18420"/>
    </cofactor>
</comment>
<keyword evidence="11 14" id="KW-0460">Magnesium</keyword>
<feature type="binding site" description="in other chain" evidence="14">
    <location>
        <begin position="725"/>
        <end position="729"/>
    </location>
    <ligand>
        <name>beta-D-fructose 2,6-bisphosphate</name>
        <dbReference type="ChEBI" id="CHEBI:58579"/>
        <note>allosteric activator; ligand shared between dimeric partners</note>
    </ligand>
</feature>
<feature type="region of interest" description="C-terminal regulatory PFK domain 2" evidence="14">
    <location>
        <begin position="582"/>
        <end position="976"/>
    </location>
</feature>
<evidence type="ECO:0000256" key="15">
    <source>
        <dbReference type="PIRNR" id="PIRNR000533"/>
    </source>
</evidence>
<dbReference type="InterPro" id="IPR029068">
    <property type="entry name" value="Glyas_Bleomycin-R_OHBP_Dase"/>
</dbReference>
<dbReference type="EC" id="2.7.1.11" evidence="14"/>
<dbReference type="InterPro" id="IPR009161">
    <property type="entry name" value="6-Pfructokinase_euk"/>
</dbReference>
<feature type="binding site" description="in other chain" evidence="14">
    <location>
        <position position="651"/>
    </location>
    <ligand>
        <name>beta-D-fructose 2,6-bisphosphate</name>
        <dbReference type="ChEBI" id="CHEBI:58579"/>
        <note>allosteric activator; ligand shared between dimeric partners</note>
    </ligand>
</feature>
<dbReference type="PIRSF" id="PIRSF000533">
    <property type="entry name" value="ATP_PFK_euk"/>
    <property type="match status" value="1"/>
</dbReference>
<feature type="binding site" evidence="14">
    <location>
        <position position="859"/>
    </location>
    <ligand>
        <name>beta-D-fructose 2,6-bisphosphate</name>
        <dbReference type="ChEBI" id="CHEBI:58579"/>
        <note>allosteric activator; ligand shared between dimeric partners</note>
    </ligand>
</feature>
<dbReference type="PROSITE" id="PS00433">
    <property type="entry name" value="PHOSPHOFRUCTOKINASE"/>
    <property type="match status" value="2"/>
</dbReference>
<feature type="binding site" description="in other chain" evidence="14">
    <location>
        <begin position="865"/>
        <end position="868"/>
    </location>
    <ligand>
        <name>beta-D-fructose 2,6-bisphosphate</name>
        <dbReference type="ChEBI" id="CHEBI:58579"/>
        <note>allosteric activator; ligand shared between dimeric partners</note>
    </ligand>
</feature>
<comment type="similarity">
    <text evidence="15">Belongs to the phosphofructokinase type A (PFKA) family. ATP-dependent PFK group I subfamily. Eukaryotic two domain clade "E" sub-subfamily.</text>
</comment>
<feature type="binding site" description="in other chain" evidence="14">
    <location>
        <begin position="333"/>
        <end position="335"/>
    </location>
    <ligand>
        <name>substrate</name>
        <note>ligand shared between dimeric partners</note>
    </ligand>
</feature>
<dbReference type="PRINTS" id="PR00476">
    <property type="entry name" value="PHFRCTKINASE"/>
</dbReference>
<comment type="function">
    <text evidence="14">Catalyzes the phosphorylation of D-fructose 6-phosphate to fructose 1,6-bisphosphate by ATP, the first committing step of glycolysis.</text>
</comment>
<feature type="binding site" description="in other chain" evidence="14">
    <location>
        <begin position="770"/>
        <end position="772"/>
    </location>
    <ligand>
        <name>beta-D-fructose 2,6-bisphosphate</name>
        <dbReference type="ChEBI" id="CHEBI:58579"/>
        <note>allosteric activator; ligand shared between dimeric partners</note>
    </ligand>
</feature>
<keyword evidence="6 14" id="KW-0808">Transferase</keyword>
<dbReference type="SUPFAM" id="SSF54593">
    <property type="entry name" value="Glyoxalase/Bleomycin resistance protein/Dihydroxybiphenyl dioxygenase"/>
    <property type="match status" value="1"/>
</dbReference>
<evidence type="ECO:0000256" key="6">
    <source>
        <dbReference type="ARBA" id="ARBA00022679"/>
    </source>
</evidence>
<evidence type="ECO:0000256" key="11">
    <source>
        <dbReference type="ARBA" id="ARBA00022842"/>
    </source>
</evidence>
<dbReference type="InterPro" id="IPR015912">
    <property type="entry name" value="Phosphofructokinase_CS"/>
</dbReference>
<dbReference type="PANTHER" id="PTHR13697">
    <property type="entry name" value="PHOSPHOFRUCTOKINASE"/>
    <property type="match status" value="1"/>
</dbReference>
<dbReference type="Proteomes" id="UP001527925">
    <property type="component" value="Unassembled WGS sequence"/>
</dbReference>
<feature type="domain" description="Phosphofructokinase" evidence="16">
    <location>
        <begin position="185"/>
        <end position="500"/>
    </location>
</feature>
<evidence type="ECO:0000256" key="2">
    <source>
        <dbReference type="ARBA" id="ARBA00004496"/>
    </source>
</evidence>
<feature type="binding site" evidence="14">
    <location>
        <position position="287"/>
    </location>
    <ligand>
        <name>Mg(2+)</name>
        <dbReference type="ChEBI" id="CHEBI:18420"/>
        <note>catalytic</note>
    </ligand>
</feature>
<evidence type="ECO:0000256" key="12">
    <source>
        <dbReference type="ARBA" id="ARBA00023152"/>
    </source>
</evidence>
<keyword evidence="18" id="KW-1185">Reference proteome</keyword>
<dbReference type="Gene3D" id="3.40.50.450">
    <property type="match status" value="2"/>
</dbReference>